<dbReference type="AlphaFoldDB" id="A0AAN6X5J8"/>
<evidence type="ECO:0000313" key="3">
    <source>
        <dbReference type="Proteomes" id="UP001303160"/>
    </source>
</evidence>
<keyword evidence="3" id="KW-1185">Reference proteome</keyword>
<reference evidence="2" key="1">
    <citation type="journal article" date="2023" name="Mol. Phylogenet. Evol.">
        <title>Genome-scale phylogeny and comparative genomics of the fungal order Sordariales.</title>
        <authorList>
            <person name="Hensen N."/>
            <person name="Bonometti L."/>
            <person name="Westerberg I."/>
            <person name="Brannstrom I.O."/>
            <person name="Guillou S."/>
            <person name="Cros-Aarteil S."/>
            <person name="Calhoun S."/>
            <person name="Haridas S."/>
            <person name="Kuo A."/>
            <person name="Mondo S."/>
            <person name="Pangilinan J."/>
            <person name="Riley R."/>
            <person name="LaButti K."/>
            <person name="Andreopoulos B."/>
            <person name="Lipzen A."/>
            <person name="Chen C."/>
            <person name="Yan M."/>
            <person name="Daum C."/>
            <person name="Ng V."/>
            <person name="Clum A."/>
            <person name="Steindorff A."/>
            <person name="Ohm R.A."/>
            <person name="Martin F."/>
            <person name="Silar P."/>
            <person name="Natvig D.O."/>
            <person name="Lalanne C."/>
            <person name="Gautier V."/>
            <person name="Ament-Velasquez S.L."/>
            <person name="Kruys A."/>
            <person name="Hutchinson M.I."/>
            <person name="Powell A.J."/>
            <person name="Barry K."/>
            <person name="Miller A.N."/>
            <person name="Grigoriev I.V."/>
            <person name="Debuchy R."/>
            <person name="Gladieux P."/>
            <person name="Hiltunen Thoren M."/>
            <person name="Johannesson H."/>
        </authorList>
    </citation>
    <scope>NUCLEOTIDE SEQUENCE</scope>
    <source>
        <strain evidence="2">CBS 315.58</strain>
    </source>
</reference>
<feature type="region of interest" description="Disordered" evidence="1">
    <location>
        <begin position="888"/>
        <end position="941"/>
    </location>
</feature>
<organism evidence="2 3">
    <name type="scientific">Triangularia verruculosa</name>
    <dbReference type="NCBI Taxonomy" id="2587418"/>
    <lineage>
        <taxon>Eukaryota</taxon>
        <taxon>Fungi</taxon>
        <taxon>Dikarya</taxon>
        <taxon>Ascomycota</taxon>
        <taxon>Pezizomycotina</taxon>
        <taxon>Sordariomycetes</taxon>
        <taxon>Sordariomycetidae</taxon>
        <taxon>Sordariales</taxon>
        <taxon>Podosporaceae</taxon>
        <taxon>Triangularia</taxon>
    </lineage>
</organism>
<evidence type="ECO:0000313" key="2">
    <source>
        <dbReference type="EMBL" id="KAK4194355.1"/>
    </source>
</evidence>
<proteinExistence type="predicted"/>
<dbReference type="EMBL" id="MU864069">
    <property type="protein sequence ID" value="KAK4194355.1"/>
    <property type="molecule type" value="Genomic_DNA"/>
</dbReference>
<feature type="compositionally biased region" description="Basic and acidic residues" evidence="1">
    <location>
        <begin position="888"/>
        <end position="930"/>
    </location>
</feature>
<comment type="caution">
    <text evidence="2">The sequence shown here is derived from an EMBL/GenBank/DDBJ whole genome shotgun (WGS) entry which is preliminary data.</text>
</comment>
<accession>A0AAN6X5J8</accession>
<reference evidence="2" key="2">
    <citation type="submission" date="2023-05" db="EMBL/GenBank/DDBJ databases">
        <authorList>
            <consortium name="Lawrence Berkeley National Laboratory"/>
            <person name="Steindorff A."/>
            <person name="Hensen N."/>
            <person name="Bonometti L."/>
            <person name="Westerberg I."/>
            <person name="Brannstrom I.O."/>
            <person name="Guillou S."/>
            <person name="Cros-Aarteil S."/>
            <person name="Calhoun S."/>
            <person name="Haridas S."/>
            <person name="Kuo A."/>
            <person name="Mondo S."/>
            <person name="Pangilinan J."/>
            <person name="Riley R."/>
            <person name="Labutti K."/>
            <person name="Andreopoulos B."/>
            <person name="Lipzen A."/>
            <person name="Chen C."/>
            <person name="Yanf M."/>
            <person name="Daum C."/>
            <person name="Ng V."/>
            <person name="Clum A."/>
            <person name="Ohm R."/>
            <person name="Martin F."/>
            <person name="Silar P."/>
            <person name="Natvig D."/>
            <person name="Lalanne C."/>
            <person name="Gautier V."/>
            <person name="Ament-Velasquez S.L."/>
            <person name="Kruys A."/>
            <person name="Hutchinson M.I."/>
            <person name="Powell A.J."/>
            <person name="Barry K."/>
            <person name="Miller A.N."/>
            <person name="Grigoriev I.V."/>
            <person name="Debuchy R."/>
            <person name="Gladieux P."/>
            <person name="Thoren M.H."/>
            <person name="Johannesson H."/>
        </authorList>
    </citation>
    <scope>NUCLEOTIDE SEQUENCE</scope>
    <source>
        <strain evidence="2">CBS 315.58</strain>
    </source>
</reference>
<gene>
    <name evidence="2" type="ORF">QBC40DRAFT_238758</name>
</gene>
<protein>
    <submittedName>
        <fullName evidence="2">Uncharacterized protein</fullName>
    </submittedName>
</protein>
<evidence type="ECO:0000256" key="1">
    <source>
        <dbReference type="SAM" id="MobiDB-lite"/>
    </source>
</evidence>
<sequence>MSATQDVLPTMDALLAAMSGAKTTSDWDVLVSYSVTKLNAILPSLWKGDTFNEVSFNRDYLDFGRRTAARLSIGAPTLQFIISVTEGADNTKVNIEPGRYQLQAAVPLVNMSGDASGPVQEAGQTVVLGEKTSGSKIVFHFKSQNSVYNVTLAPGVTDKRKEDTHMADLGPRIAVYFQELNSLDYAIAGVQQPKNAADRDRVLTPESFVFTTQGSSPGVLCVYIQTHGSGNKPGWSTPNFQPNNNNVLPIPQGFTTSIIIRHDLFNDKYLIPQLKAQVAPGGLLHQLDKDDNFVNGFRYLMQLNPSALKNNKFGPGPWHNYDLNIDYEFTQPPLALTISNRSANWYWKFKDYRYFWWHYKSSGHGRIYIDVSLNANYPIASVTDEHLALKVDLQKRDFNLWIHPYNADVMAEQCYFDINDLRLSREDFDFFATENVFAPGQHIIKVDSGQGMAVPHDILLVGDIVPPAVLGSHPALMALVASADGDGTIPGATSPSLARLKTLLFTDQNFVTKAFSALRDGKTQDFEKAVNDKQLTVSDSDVQTLQVQASVSPSFDIRLAAGVYKIDSPPSMVAVSMTISPLDGMISFDNVHVENQVTDPATGIVSWTTGQGANVFQATWTAQFDSSGNVKSMTFNGQTWPASQPTNTTPFTGSKITADSGSWFGSAAAQGASFVLSCVGVTALALAATILGVQALRKRNADPTPAETLRRERLEPVGRLDAVFQQRAKTTASEAASRVRIGAGESALTQMVEEIDSAVLRDSRRESTTELARRFGSSTLEILPLTALTETVDGQAKAIAERAVPPPFRQRLAQAEIRSAEAFQAAEAASANLASAAQALEEKQGVTERLRSERLAKQAELKELNEAGTDPRREATLRMNITELKQQIERAEREQAEAEASRDALEDRAKEAQAEVAKANKEVEDVKPEPEPGPEVEAPRR</sequence>
<dbReference type="Proteomes" id="UP001303160">
    <property type="component" value="Unassembled WGS sequence"/>
</dbReference>
<name>A0AAN6X5J8_9PEZI</name>